<evidence type="ECO:0000313" key="2">
    <source>
        <dbReference type="Proteomes" id="UP000006180"/>
    </source>
</evidence>
<dbReference type="AlphaFoldDB" id="I3X660"/>
<keyword evidence="1" id="KW-0378">Hydrolase</keyword>
<organism evidence="1 2">
    <name type="scientific">Sinorhizobium fredii (strain USDA 257)</name>
    <dbReference type="NCBI Taxonomy" id="1185652"/>
    <lineage>
        <taxon>Bacteria</taxon>
        <taxon>Pseudomonadati</taxon>
        <taxon>Pseudomonadota</taxon>
        <taxon>Alphaproteobacteria</taxon>
        <taxon>Hyphomicrobiales</taxon>
        <taxon>Rhizobiaceae</taxon>
        <taxon>Sinorhizobium/Ensifer group</taxon>
        <taxon>Sinorhizobium</taxon>
    </lineage>
</organism>
<dbReference type="Proteomes" id="UP000006180">
    <property type="component" value="Chromosome"/>
</dbReference>
<evidence type="ECO:0000313" key="1">
    <source>
        <dbReference type="EMBL" id="AFL51366.1"/>
    </source>
</evidence>
<dbReference type="RefSeq" id="WP_014763528.1">
    <property type="nucleotide sequence ID" value="NC_018000.1"/>
</dbReference>
<keyword evidence="1" id="KW-0645">Protease</keyword>
<proteinExistence type="predicted"/>
<gene>
    <name evidence="1" type="ORF">USDA257_c27950</name>
</gene>
<dbReference type="KEGG" id="sfd:USDA257_c27950"/>
<dbReference type="EMBL" id="CP003563">
    <property type="protein sequence ID" value="AFL51366.1"/>
    <property type="molecule type" value="Genomic_DNA"/>
</dbReference>
<dbReference type="SUPFAM" id="SSF50156">
    <property type="entry name" value="PDZ domain-like"/>
    <property type="match status" value="1"/>
</dbReference>
<name>I3X660_SINF2</name>
<dbReference type="Gene3D" id="2.30.42.10">
    <property type="match status" value="1"/>
</dbReference>
<protein>
    <submittedName>
        <fullName evidence="1">Putative serine protease do-like protein</fullName>
    </submittedName>
</protein>
<dbReference type="GO" id="GO:0008233">
    <property type="term" value="F:peptidase activity"/>
    <property type="evidence" value="ECO:0007669"/>
    <property type="project" value="UniProtKB-KW"/>
</dbReference>
<sequence>MGQQSTIRVNWPKVGAMAPGTSVTVSILRNGEPKDLALKLATMPEERPAPVEAASSGSAAPASEQDLGLLLAPASEVAGPGEKGMVVVAIDPKGRRRSMTLEAGDIILDVGGKAVSKAKDFRRDLASLRKEGRVAALLRIQSGGASRFVALPLGQA</sequence>
<dbReference type="STRING" id="1185652.USDA257_c27950"/>
<dbReference type="HOGENOM" id="CLU_1685417_0_0_5"/>
<accession>I3X660</accession>
<dbReference type="GO" id="GO:0006508">
    <property type="term" value="P:proteolysis"/>
    <property type="evidence" value="ECO:0007669"/>
    <property type="project" value="UniProtKB-KW"/>
</dbReference>
<dbReference type="InterPro" id="IPR036034">
    <property type="entry name" value="PDZ_sf"/>
</dbReference>
<reference evidence="1 2" key="1">
    <citation type="journal article" date="2012" name="J. Bacteriol.">
        <title>Complete genome sequence of the broad-host-range strain Sinorhizobium fredii USDA257.</title>
        <authorList>
            <person name="Schuldes J."/>
            <person name="Rodriguez Orbegoso M."/>
            <person name="Schmeisser C."/>
            <person name="Krishnan H.B."/>
            <person name="Daniel R."/>
            <person name="Streit W.R."/>
        </authorList>
    </citation>
    <scope>NUCLEOTIDE SEQUENCE [LARGE SCALE GENOMIC DNA]</scope>
    <source>
        <strain evidence="1 2">USDA 257</strain>
    </source>
</reference>
<dbReference type="eggNOG" id="COG0265">
    <property type="taxonomic scope" value="Bacteria"/>
</dbReference>
<dbReference type="PATRIC" id="fig|1185652.3.peg.2901"/>